<protein>
    <recommendedName>
        <fullName evidence="1">Orc1-like AAA ATPase domain-containing protein</fullName>
    </recommendedName>
</protein>
<dbReference type="InterPro" id="IPR041664">
    <property type="entry name" value="AAA_16"/>
</dbReference>
<feature type="domain" description="Orc1-like AAA ATPase" evidence="1">
    <location>
        <begin position="294"/>
        <end position="432"/>
    </location>
</feature>
<dbReference type="PATRIC" id="fig|66876.3.peg.4225"/>
<proteinExistence type="predicted"/>
<evidence type="ECO:0000313" key="2">
    <source>
        <dbReference type="EMBL" id="KPC62460.1"/>
    </source>
</evidence>
<dbReference type="Pfam" id="PF13191">
    <property type="entry name" value="AAA_16"/>
    <property type="match status" value="1"/>
</dbReference>
<comment type="caution">
    <text evidence="2">The sequence shown here is derived from an EMBL/GenBank/DDBJ whole genome shotgun (WGS) entry which is preliminary data.</text>
</comment>
<dbReference type="Proteomes" id="UP000037982">
    <property type="component" value="Unassembled WGS sequence"/>
</dbReference>
<evidence type="ECO:0000259" key="1">
    <source>
        <dbReference type="Pfam" id="PF13191"/>
    </source>
</evidence>
<sequence length="695" mass="76031">MPNSAGEIERTGANEAEVDGQRTLFTVAVRDYPDSEEGFAEGIDDQLSVVREWWSPFRHIAAPELQSRHDVERFLEQENVRETTGEALVLFVTGHGMAGKSQSHFLQLPQTDELRKLATAVRTSDIVTAALDSHAENVLVIVNTCYAGGLQSELAALYKEIQKSRRTKCKLDVLATCEHDAPVQVLRFSTVLRGVWNRLRTNAGITTPHLSVATLMAEFENELRTDAAKAKHRLHRVIDGSGQTRTTPCIPNPGFRLVRELVGIPRQQVATPADDYWLDRATGRAQEHDSGWYFRGRERLNRRLAAFLQPSQARGVLLVTGVAGSGKSAVLARAVTLSDPLFRENPLYKAALDQAEPDTVPPEGSVTTAVLARHRMAADVVADILHGLQLTPESPGSAQDAVAVWSAQLGHHLRTVQGPVTIVVDGMDEALEPHRIIDDVLAPLSAFCTPLPAAPAVPGQRRGAHQPAALRLLVGVRSSMPVIQGAAPAEEEHGLLDALCSAFPTAVVERTDDPLSGDDIVAYVHALICGDGRHRNTALEAAQEVSKLVWPSFLDARLAGEQLRSSDDPAAVVKEPQWRRMLQDGTTGLLQRDLILVADEGLPSDVALALLRASAYALGAGVPWSTIWPTMAGPFLGRPLENPDEMIEKLLRSRLNGYLAHDHEDERRVYRPAHERLAEKLRDMNLDLLGRKEPV</sequence>
<reference evidence="3" key="1">
    <citation type="submission" date="2015-07" db="EMBL/GenBank/DDBJ databases">
        <authorList>
            <person name="Ju K.-S."/>
            <person name="Doroghazi J.R."/>
            <person name="Metcalf W.W."/>
        </authorList>
    </citation>
    <scope>NUCLEOTIDE SEQUENCE [LARGE SCALE GENOMIC DNA]</scope>
    <source>
        <strain evidence="3">NRRL ISP-5002</strain>
    </source>
</reference>
<name>A0A0N0GZG0_9ACTN</name>
<evidence type="ECO:0000313" key="3">
    <source>
        <dbReference type="Proteomes" id="UP000037982"/>
    </source>
</evidence>
<keyword evidence="3" id="KW-1185">Reference proteome</keyword>
<dbReference type="AlphaFoldDB" id="A0A0N0GZG0"/>
<dbReference type="EMBL" id="LGKG01000139">
    <property type="protein sequence ID" value="KPC62460.1"/>
    <property type="molecule type" value="Genomic_DNA"/>
</dbReference>
<organism evidence="2 3">
    <name type="scientific">Streptomyces chattanoogensis</name>
    <dbReference type="NCBI Taxonomy" id="66876"/>
    <lineage>
        <taxon>Bacteria</taxon>
        <taxon>Bacillati</taxon>
        <taxon>Actinomycetota</taxon>
        <taxon>Actinomycetes</taxon>
        <taxon>Kitasatosporales</taxon>
        <taxon>Streptomycetaceae</taxon>
        <taxon>Streptomyces</taxon>
    </lineage>
</organism>
<gene>
    <name evidence="2" type="ORF">ADL29_19200</name>
</gene>
<accession>A0A0N0GZG0</accession>